<evidence type="ECO:0000256" key="1">
    <source>
        <dbReference type="ARBA" id="ARBA00023002"/>
    </source>
</evidence>
<evidence type="ECO:0000259" key="3">
    <source>
        <dbReference type="Pfam" id="PF22725"/>
    </source>
</evidence>
<name>D1CCG2_THET1</name>
<dbReference type="HOGENOM" id="CLU_023194_1_4_0"/>
<dbReference type="KEGG" id="ttr:Tter_1571"/>
<dbReference type="Pfam" id="PF01408">
    <property type="entry name" value="GFO_IDH_MocA"/>
    <property type="match status" value="1"/>
</dbReference>
<reference evidence="5" key="1">
    <citation type="journal article" date="2010" name="Stand. Genomic Sci.">
        <title>Complete genome sequence of 'Thermobaculum terrenum' type strain (YNP1).</title>
        <authorList>
            <person name="Kiss H."/>
            <person name="Cleland D."/>
            <person name="Lapidus A."/>
            <person name="Lucas S."/>
            <person name="Glavina Del Rio T."/>
            <person name="Nolan M."/>
            <person name="Tice H."/>
            <person name="Han C."/>
            <person name="Goodwin L."/>
            <person name="Pitluck S."/>
            <person name="Liolios K."/>
            <person name="Ivanova N."/>
            <person name="Mavromatis K."/>
            <person name="Ovchinnikova G."/>
            <person name="Pati A."/>
            <person name="Chen A."/>
            <person name="Palaniappan K."/>
            <person name="Land M."/>
            <person name="Hauser L."/>
            <person name="Chang Y."/>
            <person name="Jeffries C."/>
            <person name="Lu M."/>
            <person name="Brettin T."/>
            <person name="Detter J."/>
            <person name="Goker M."/>
            <person name="Tindall B."/>
            <person name="Beck B."/>
            <person name="McDermott T."/>
            <person name="Woyke T."/>
            <person name="Bristow J."/>
            <person name="Eisen J."/>
            <person name="Markowitz V."/>
            <person name="Hugenholtz P."/>
            <person name="Kyrpides N."/>
            <person name="Klenk H."/>
            <person name="Cheng J."/>
        </authorList>
    </citation>
    <scope>NUCLEOTIDE SEQUENCE [LARGE SCALE GENOMIC DNA]</scope>
    <source>
        <strain evidence="5">ATCC BAA-798 / YNP1</strain>
    </source>
</reference>
<dbReference type="GO" id="GO:0000166">
    <property type="term" value="F:nucleotide binding"/>
    <property type="evidence" value="ECO:0007669"/>
    <property type="project" value="InterPro"/>
</dbReference>
<dbReference type="eggNOG" id="COG0673">
    <property type="taxonomic scope" value="Bacteria"/>
</dbReference>
<organism evidence="4 5">
    <name type="scientific">Thermobaculum terrenum (strain ATCC BAA-798 / CCMEE 7001 / YNP1)</name>
    <dbReference type="NCBI Taxonomy" id="525904"/>
    <lineage>
        <taxon>Bacteria</taxon>
        <taxon>Bacillati</taxon>
        <taxon>Chloroflexota</taxon>
        <taxon>Chloroflexia</taxon>
        <taxon>Candidatus Thermobaculales</taxon>
        <taxon>Candidatus Thermobaculaceae</taxon>
        <taxon>Thermobaculum</taxon>
    </lineage>
</organism>
<dbReference type="InterPro" id="IPR050463">
    <property type="entry name" value="Gfo/Idh/MocA_oxidrdct_glycsds"/>
</dbReference>
<dbReference type="Proteomes" id="UP000000323">
    <property type="component" value="Chromosome 1"/>
</dbReference>
<feature type="domain" description="Gfo/Idh/MocA-like oxidoreductase N-terminal" evidence="2">
    <location>
        <begin position="6"/>
        <end position="125"/>
    </location>
</feature>
<evidence type="ECO:0000313" key="4">
    <source>
        <dbReference type="EMBL" id="ACZ42477.1"/>
    </source>
</evidence>
<dbReference type="RefSeq" id="WP_012875511.1">
    <property type="nucleotide sequence ID" value="NC_013525.1"/>
</dbReference>
<dbReference type="PANTHER" id="PTHR43818:SF11">
    <property type="entry name" value="BCDNA.GH03377"/>
    <property type="match status" value="1"/>
</dbReference>
<proteinExistence type="predicted"/>
<evidence type="ECO:0000313" key="5">
    <source>
        <dbReference type="Proteomes" id="UP000000323"/>
    </source>
</evidence>
<keyword evidence="1" id="KW-0560">Oxidoreductase</keyword>
<dbReference type="Gene3D" id="3.30.360.10">
    <property type="entry name" value="Dihydrodipicolinate Reductase, domain 2"/>
    <property type="match status" value="1"/>
</dbReference>
<dbReference type="EMBL" id="CP001825">
    <property type="protein sequence ID" value="ACZ42477.1"/>
    <property type="molecule type" value="Genomic_DNA"/>
</dbReference>
<dbReference type="InterPro" id="IPR036291">
    <property type="entry name" value="NAD(P)-bd_dom_sf"/>
</dbReference>
<dbReference type="InterPro" id="IPR055170">
    <property type="entry name" value="GFO_IDH_MocA-like_dom"/>
</dbReference>
<dbReference type="InterPro" id="IPR000683">
    <property type="entry name" value="Gfo/Idh/MocA-like_OxRdtase_N"/>
</dbReference>
<evidence type="ECO:0000259" key="2">
    <source>
        <dbReference type="Pfam" id="PF01408"/>
    </source>
</evidence>
<dbReference type="STRING" id="525904.Tter_1571"/>
<dbReference type="Pfam" id="PF22725">
    <property type="entry name" value="GFO_IDH_MocA_C3"/>
    <property type="match status" value="1"/>
</dbReference>
<dbReference type="SUPFAM" id="SSF51735">
    <property type="entry name" value="NAD(P)-binding Rossmann-fold domains"/>
    <property type="match status" value="1"/>
</dbReference>
<keyword evidence="5" id="KW-1185">Reference proteome</keyword>
<protein>
    <submittedName>
        <fullName evidence="4">Oxidoreductase domain protein</fullName>
    </submittedName>
</protein>
<dbReference type="SUPFAM" id="SSF55347">
    <property type="entry name" value="Glyceraldehyde-3-phosphate dehydrogenase-like, C-terminal domain"/>
    <property type="match status" value="1"/>
</dbReference>
<accession>D1CCG2</accession>
<dbReference type="OrthoDB" id="9815825at2"/>
<dbReference type="Gene3D" id="3.40.50.720">
    <property type="entry name" value="NAD(P)-binding Rossmann-like Domain"/>
    <property type="match status" value="1"/>
</dbReference>
<gene>
    <name evidence="4" type="ordered locus">Tter_1571</name>
</gene>
<dbReference type="PANTHER" id="PTHR43818">
    <property type="entry name" value="BCDNA.GH03377"/>
    <property type="match status" value="1"/>
</dbReference>
<dbReference type="GO" id="GO:0016491">
    <property type="term" value="F:oxidoreductase activity"/>
    <property type="evidence" value="ECO:0007669"/>
    <property type="project" value="UniProtKB-KW"/>
</dbReference>
<sequence>MSDILGVGIVGCGVVTVFDIIPNLLDTEVEQRIRLVAVADNLPNRAEEIADKFNIPKHYDSAEDLCQDKDVDIVVIATPVPSHLPNALSAIRSGKHIYIQKTMTLAVEEANTIIDAARKAGVKVAAAPGNHLRSRAMQEIRDHIREGKIGKICWGRAQRGARHEDDIRRQPGSELEHADPSWYYKPGGGPLRDAAVYDLHAITWILGPARRVVAMSGVSIPIRFWQSKEIKVEMDDNTHFILEFDNSCFFVISSHFIRGCSKVPSMEIYGDDGAIIYGGCATGSYELWVKGSGRNRLGFEEVLAHVGAPEISGAEAKGTNHYIVGDILHLADCVIKDKAPEISAEHARHVIEIIQGVYDSARSGKAVELKTSFNYQH</sequence>
<dbReference type="AlphaFoldDB" id="D1CCG2"/>
<feature type="domain" description="GFO/IDH/MocA-like oxidoreductase" evidence="3">
    <location>
        <begin position="137"/>
        <end position="275"/>
    </location>
</feature>